<reference evidence="6" key="1">
    <citation type="submission" date="2021-01" db="EMBL/GenBank/DDBJ databases">
        <title>Whole genome shotgun sequence of Dactylosporangium siamense NBRC 106093.</title>
        <authorList>
            <person name="Komaki H."/>
            <person name="Tamura T."/>
        </authorList>
    </citation>
    <scope>NUCLEOTIDE SEQUENCE</scope>
    <source>
        <strain evidence="6">NBRC 106093</strain>
    </source>
</reference>
<evidence type="ECO:0000259" key="5">
    <source>
        <dbReference type="Pfam" id="PF02837"/>
    </source>
</evidence>
<dbReference type="InterPro" id="IPR008979">
    <property type="entry name" value="Galactose-bd-like_sf"/>
</dbReference>
<dbReference type="Gene3D" id="3.20.20.80">
    <property type="entry name" value="Glycosidases"/>
    <property type="match status" value="1"/>
</dbReference>
<dbReference type="EMBL" id="BONQ01000205">
    <property type="protein sequence ID" value="GIG52967.1"/>
    <property type="molecule type" value="Genomic_DNA"/>
</dbReference>
<dbReference type="InterPro" id="IPR006104">
    <property type="entry name" value="Glyco_hydro_2_N"/>
</dbReference>
<dbReference type="PROSITE" id="PS00608">
    <property type="entry name" value="GLYCOSYL_HYDROL_F2_2"/>
    <property type="match status" value="1"/>
</dbReference>
<dbReference type="Gene3D" id="2.60.120.260">
    <property type="entry name" value="Galactose-binding domain-like"/>
    <property type="match status" value="1"/>
</dbReference>
<dbReference type="AlphaFoldDB" id="A0A919Q0D5"/>
<dbReference type="SUPFAM" id="SSF49785">
    <property type="entry name" value="Galactose-binding domain-like"/>
    <property type="match status" value="1"/>
</dbReference>
<dbReference type="RefSeq" id="WP_203854567.1">
    <property type="nucleotide sequence ID" value="NZ_BAAAVW010000034.1"/>
</dbReference>
<dbReference type="GO" id="GO:0004553">
    <property type="term" value="F:hydrolase activity, hydrolyzing O-glycosyl compounds"/>
    <property type="evidence" value="ECO:0007669"/>
    <property type="project" value="InterPro"/>
</dbReference>
<accession>A0A919Q0D5</accession>
<dbReference type="InterPro" id="IPR023232">
    <property type="entry name" value="Glyco_hydro_2_AS"/>
</dbReference>
<dbReference type="PANTHER" id="PTHR42732">
    <property type="entry name" value="BETA-GALACTOSIDASE"/>
    <property type="match status" value="1"/>
</dbReference>
<dbReference type="InterPro" id="IPR013783">
    <property type="entry name" value="Ig-like_fold"/>
</dbReference>
<dbReference type="PANTHER" id="PTHR42732:SF1">
    <property type="entry name" value="BETA-MANNOSIDASE"/>
    <property type="match status" value="1"/>
</dbReference>
<dbReference type="InterPro" id="IPR036156">
    <property type="entry name" value="Beta-gal/glucu_dom_sf"/>
</dbReference>
<evidence type="ECO:0000256" key="3">
    <source>
        <dbReference type="ARBA" id="ARBA00023295"/>
    </source>
</evidence>
<dbReference type="Proteomes" id="UP000660611">
    <property type="component" value="Unassembled WGS sequence"/>
</dbReference>
<evidence type="ECO:0000256" key="1">
    <source>
        <dbReference type="ARBA" id="ARBA00007401"/>
    </source>
</evidence>
<name>A0A919Q0D5_9ACTN</name>
<dbReference type="SUPFAM" id="SSF49303">
    <property type="entry name" value="beta-Galactosidase/glucuronidase domain"/>
    <property type="match status" value="1"/>
</dbReference>
<evidence type="ECO:0000313" key="6">
    <source>
        <dbReference type="EMBL" id="GIG52967.1"/>
    </source>
</evidence>
<sequence>MTIADHEARTSVLSLDGTWGFHPGDTADSLPPPLAGLGAIQVPGLWEAQGHLHLSGVAWYVREFDLDDVEGHWTVAFGAVMDEATVHVNGVQVGAHAGAYTPFTVDATGVLRAGRNVIAVRVLDIPGDAPEHPRGPHGKQGWKNDLFPSPPSLYLTYGGIWQPVTLTRHGAVTLQDAFVNGDPARPEAKVRIRNRGGRIAAVVECTVDGRVTRQEVMVPGHADCEVVLHPRLDGLERWSPQSPALHHARFVVLADGYACDETEVRFGVRTVTVDGDRILLNGAPLRVQAALVQGFRADTLYAEGSRDAIEREVHAAKAIGLTMLRLHIKAFEPRYLDVCDELGMLVHCDLPIAEPIAVDELDDTGPLARACAAAAAEQVLRDRNHPSVVLWSAMNEIGAENTDRDVRASPGYERFTRMLYNLVTDLDGTRPVIENDSVEPGPEHVYRSPILTAHWYGRLSRQYLAALRAKSTAAPVPGKVLLVSEFGDWGLPSLETAATQTPFWWPNHLAEDIAALPWPGTAAAFVEGTQAYQGLADRLQIELFRSTPGIAGWCLTELTDVPHEYNGLWDLERRGKDPAIREVAAACRPTLPIALHDDDAWNGFAGGTVDLSVVVSNDTPATVTGEWSVDGVTGTATLAPHTPTTPHPVTVPLPSRPGPHELTVTWTAPGAAPVEQRYPLTVLARPTAAHSVHLLGSATDERALTAVGARTGDTGCLVVGEGALSAATGPLVDAALREGRNVLVLAQGVDGAAHLPVPATVKDLATEWGSLPNVFTTGEPVLSAVPPGTVVTTELLSVTAHVVYTSLDGRDWPQRPVLGVYKPLPGRLTGVIVAALPVHDGWLWLCQLPLVDAVLRDDPTAVATLADLIGAAS</sequence>
<dbReference type="SUPFAM" id="SSF51445">
    <property type="entry name" value="(Trans)glycosidases"/>
    <property type="match status" value="1"/>
</dbReference>
<gene>
    <name evidence="6" type="ORF">Dsi01nite_110080</name>
</gene>
<keyword evidence="7" id="KW-1185">Reference proteome</keyword>
<protein>
    <submittedName>
        <fullName evidence="6">Hydrolase</fullName>
    </submittedName>
</protein>
<dbReference type="InterPro" id="IPR006103">
    <property type="entry name" value="Glyco_hydro_2_cat"/>
</dbReference>
<evidence type="ECO:0000256" key="2">
    <source>
        <dbReference type="ARBA" id="ARBA00022801"/>
    </source>
</evidence>
<feature type="domain" description="Glycosyl hydrolases family 2 sugar binding" evidence="5">
    <location>
        <begin position="55"/>
        <end position="124"/>
    </location>
</feature>
<comment type="similarity">
    <text evidence="1">Belongs to the glycosyl hydrolase 2 family.</text>
</comment>
<dbReference type="Gene3D" id="2.60.40.10">
    <property type="entry name" value="Immunoglobulins"/>
    <property type="match status" value="1"/>
</dbReference>
<keyword evidence="3" id="KW-0326">Glycosidase</keyword>
<organism evidence="6 7">
    <name type="scientific">Dactylosporangium siamense</name>
    <dbReference type="NCBI Taxonomy" id="685454"/>
    <lineage>
        <taxon>Bacteria</taxon>
        <taxon>Bacillati</taxon>
        <taxon>Actinomycetota</taxon>
        <taxon>Actinomycetes</taxon>
        <taxon>Micromonosporales</taxon>
        <taxon>Micromonosporaceae</taxon>
        <taxon>Dactylosporangium</taxon>
    </lineage>
</organism>
<dbReference type="InterPro" id="IPR051913">
    <property type="entry name" value="GH2_Domain-Containing"/>
</dbReference>
<evidence type="ECO:0000313" key="7">
    <source>
        <dbReference type="Proteomes" id="UP000660611"/>
    </source>
</evidence>
<comment type="caution">
    <text evidence="6">The sequence shown here is derived from an EMBL/GenBank/DDBJ whole genome shotgun (WGS) entry which is preliminary data.</text>
</comment>
<dbReference type="Pfam" id="PF02836">
    <property type="entry name" value="Glyco_hydro_2_C"/>
    <property type="match status" value="1"/>
</dbReference>
<dbReference type="Pfam" id="PF02837">
    <property type="entry name" value="Glyco_hydro_2_N"/>
    <property type="match status" value="1"/>
</dbReference>
<keyword evidence="2 6" id="KW-0378">Hydrolase</keyword>
<feature type="domain" description="Glycoside hydrolase family 2 catalytic" evidence="4">
    <location>
        <begin position="332"/>
        <end position="437"/>
    </location>
</feature>
<evidence type="ECO:0000259" key="4">
    <source>
        <dbReference type="Pfam" id="PF02836"/>
    </source>
</evidence>
<dbReference type="InterPro" id="IPR017853">
    <property type="entry name" value="GH"/>
</dbReference>
<proteinExistence type="inferred from homology"/>
<dbReference type="GO" id="GO:0005975">
    <property type="term" value="P:carbohydrate metabolic process"/>
    <property type="evidence" value="ECO:0007669"/>
    <property type="project" value="InterPro"/>
</dbReference>